<reference evidence="3" key="1">
    <citation type="journal article" date="2020" name="Stud. Mycol.">
        <title>101 Dothideomycetes genomes: a test case for predicting lifestyles and emergence of pathogens.</title>
        <authorList>
            <person name="Haridas S."/>
            <person name="Albert R."/>
            <person name="Binder M."/>
            <person name="Bloem J."/>
            <person name="Labutti K."/>
            <person name="Salamov A."/>
            <person name="Andreopoulos B."/>
            <person name="Baker S."/>
            <person name="Barry K."/>
            <person name="Bills G."/>
            <person name="Bluhm B."/>
            <person name="Cannon C."/>
            <person name="Castanera R."/>
            <person name="Culley D."/>
            <person name="Daum C."/>
            <person name="Ezra D."/>
            <person name="Gonzalez J."/>
            <person name="Henrissat B."/>
            <person name="Kuo A."/>
            <person name="Liang C."/>
            <person name="Lipzen A."/>
            <person name="Lutzoni F."/>
            <person name="Magnuson J."/>
            <person name="Mondo S."/>
            <person name="Nolan M."/>
            <person name="Ohm R."/>
            <person name="Pangilinan J."/>
            <person name="Park H.-J."/>
            <person name="Ramirez L."/>
            <person name="Alfaro M."/>
            <person name="Sun H."/>
            <person name="Tritt A."/>
            <person name="Yoshinaga Y."/>
            <person name="Zwiers L.-H."/>
            <person name="Turgeon B."/>
            <person name="Goodwin S."/>
            <person name="Spatafora J."/>
            <person name="Crous P."/>
            <person name="Grigoriev I."/>
        </authorList>
    </citation>
    <scope>NUCLEOTIDE SEQUENCE</scope>
    <source>
        <strain evidence="3">CBS 269.34</strain>
    </source>
</reference>
<evidence type="ECO:0000313" key="3">
    <source>
        <dbReference type="EMBL" id="KAF2493069.1"/>
    </source>
</evidence>
<accession>A0A6A6QLQ9</accession>
<dbReference type="InterPro" id="IPR013094">
    <property type="entry name" value="AB_hydrolase_3"/>
</dbReference>
<feature type="domain" description="Alpha/beta hydrolase fold-3" evidence="2">
    <location>
        <begin position="96"/>
        <end position="309"/>
    </location>
</feature>
<dbReference type="InterPro" id="IPR029058">
    <property type="entry name" value="AB_hydrolase_fold"/>
</dbReference>
<dbReference type="AlphaFoldDB" id="A0A6A6QLQ9"/>
<dbReference type="EMBL" id="MU004193">
    <property type="protein sequence ID" value="KAF2493069.1"/>
    <property type="molecule type" value="Genomic_DNA"/>
</dbReference>
<organism evidence="3 4">
    <name type="scientific">Lophium mytilinum</name>
    <dbReference type="NCBI Taxonomy" id="390894"/>
    <lineage>
        <taxon>Eukaryota</taxon>
        <taxon>Fungi</taxon>
        <taxon>Dikarya</taxon>
        <taxon>Ascomycota</taxon>
        <taxon>Pezizomycotina</taxon>
        <taxon>Dothideomycetes</taxon>
        <taxon>Pleosporomycetidae</taxon>
        <taxon>Mytilinidiales</taxon>
        <taxon>Mytilinidiaceae</taxon>
        <taxon>Lophium</taxon>
    </lineage>
</organism>
<protein>
    <submittedName>
        <fullName evidence="3">Alpha/beta-hydrolase</fullName>
    </submittedName>
</protein>
<name>A0A6A6QLQ9_9PEZI</name>
<dbReference type="PANTHER" id="PTHR48081">
    <property type="entry name" value="AB HYDROLASE SUPERFAMILY PROTEIN C4A8.06C"/>
    <property type="match status" value="1"/>
</dbReference>
<dbReference type="InterPro" id="IPR050300">
    <property type="entry name" value="GDXG_lipolytic_enzyme"/>
</dbReference>
<dbReference type="OrthoDB" id="408631at2759"/>
<evidence type="ECO:0000313" key="4">
    <source>
        <dbReference type="Proteomes" id="UP000799750"/>
    </source>
</evidence>
<sequence length="335" mass="37015">MPLSREAIQSSGTISPTCTAAVAANPISVTGTDILSFRASRAEHLKALRHLYPIPGPIPEQVVETDHQVPVRDGSKIAVRVYEPKYKREGGSPLILAYHEGGWSMGDLTDEEMNCRMWTRDLGAVCINVEYRLAPEHPFPTAITDSWDALLWAISHAQSFNANLSLGLIVEGASAGGNIAAVMAHMARDAKLEPPVTGQYLCAPAVLHPTGVPEQYRDEYWSREGAESDPVLKKNAIDGILAAYNPDPTSWLWEPFNHPAGHIGVAKAYIQIGGIDPLRDETLLYERELLASGVETKLDLYAGYGHMFHANFPTMQRSRQFWGDMLEGMRWLLER</sequence>
<dbReference type="Proteomes" id="UP000799750">
    <property type="component" value="Unassembled WGS sequence"/>
</dbReference>
<gene>
    <name evidence="3" type="ORF">BU16DRAFT_465922</name>
</gene>
<dbReference type="GO" id="GO:0016787">
    <property type="term" value="F:hydrolase activity"/>
    <property type="evidence" value="ECO:0007669"/>
    <property type="project" value="UniProtKB-KW"/>
</dbReference>
<dbReference type="PANTHER" id="PTHR48081:SF8">
    <property type="entry name" value="ALPHA_BETA HYDROLASE FOLD-3 DOMAIN-CONTAINING PROTEIN-RELATED"/>
    <property type="match status" value="1"/>
</dbReference>
<keyword evidence="4" id="KW-1185">Reference proteome</keyword>
<proteinExistence type="predicted"/>
<evidence type="ECO:0000256" key="1">
    <source>
        <dbReference type="ARBA" id="ARBA00022801"/>
    </source>
</evidence>
<dbReference type="Pfam" id="PF07859">
    <property type="entry name" value="Abhydrolase_3"/>
    <property type="match status" value="1"/>
</dbReference>
<keyword evidence="1 3" id="KW-0378">Hydrolase</keyword>
<dbReference type="SUPFAM" id="SSF53474">
    <property type="entry name" value="alpha/beta-Hydrolases"/>
    <property type="match status" value="1"/>
</dbReference>
<dbReference type="Gene3D" id="3.40.50.1820">
    <property type="entry name" value="alpha/beta hydrolase"/>
    <property type="match status" value="1"/>
</dbReference>
<evidence type="ECO:0000259" key="2">
    <source>
        <dbReference type="Pfam" id="PF07859"/>
    </source>
</evidence>